<keyword evidence="3 5" id="KW-0238">DNA-binding</keyword>
<dbReference type="InterPro" id="IPR010998">
    <property type="entry name" value="Integrase_recombinase_N"/>
</dbReference>
<keyword evidence="4" id="KW-0233">DNA recombination</keyword>
<dbReference type="OrthoDB" id="67979at2"/>
<evidence type="ECO:0000259" key="7">
    <source>
        <dbReference type="PROSITE" id="PS51900"/>
    </source>
</evidence>
<dbReference type="Gene3D" id="1.10.150.130">
    <property type="match status" value="1"/>
</dbReference>
<dbReference type="SUPFAM" id="SSF56349">
    <property type="entry name" value="DNA breaking-rejoining enzymes"/>
    <property type="match status" value="1"/>
</dbReference>
<comment type="caution">
    <text evidence="8">The sequence shown here is derived from an EMBL/GenBank/DDBJ whole genome shotgun (WGS) entry which is preliminary data.</text>
</comment>
<evidence type="ECO:0000256" key="4">
    <source>
        <dbReference type="ARBA" id="ARBA00023172"/>
    </source>
</evidence>
<evidence type="ECO:0000256" key="3">
    <source>
        <dbReference type="ARBA" id="ARBA00023125"/>
    </source>
</evidence>
<dbReference type="GO" id="GO:0015074">
    <property type="term" value="P:DNA integration"/>
    <property type="evidence" value="ECO:0007669"/>
    <property type="project" value="UniProtKB-KW"/>
</dbReference>
<dbReference type="AlphaFoldDB" id="A0A101KN67"/>
<dbReference type="InterPro" id="IPR013762">
    <property type="entry name" value="Integrase-like_cat_sf"/>
</dbReference>
<sequence length="411" mass="46943">MFEVLFRRPSAVARYRAAPLLKERLLYLAHCEQIGIKLETLCKIALYQLELVRILDLHDDDSSNLLKIESSFRRWSSPAERQSRPEARRQFFGHAERWMRLIGWLDEPGATRHSHTREVTIFATRMSSEHGWASATIEGCRQTIDCFFVWLDERGVDLASVGVTIFDQFVARCHASGFSRSTIHLYAQRLRRFVRFAEQQGWCRPGLSDGIMPPRRYPGETIPKGLNRDEVIRLLATTEGDRPRDIRDRAVLMLLITYGLRAGEVSGLQLGDLDWEQEMLRVRCPKPGRTHLYPLSPAVGQAVLRYLREVRPAHLERSLFLTMKVPIRPLNRGVTKWIVCSRLDRLGITGKRRGPHALRHAAAQHLLDQGLSMKAVGDYLGHRSTAATAIYAKVQLDVLREVAAIDLEGLL</sequence>
<dbReference type="PROSITE" id="PS51900">
    <property type="entry name" value="CB"/>
    <property type="match status" value="1"/>
</dbReference>
<dbReference type="EMBL" id="LPWA01000152">
    <property type="protein sequence ID" value="KUM23890.1"/>
    <property type="molecule type" value="Genomic_DNA"/>
</dbReference>
<dbReference type="GO" id="GO:0003677">
    <property type="term" value="F:DNA binding"/>
    <property type="evidence" value="ECO:0007669"/>
    <property type="project" value="UniProtKB-UniRule"/>
</dbReference>
<keyword evidence="2" id="KW-0229">DNA integration</keyword>
<dbReference type="Proteomes" id="UP000053176">
    <property type="component" value="Unassembled WGS sequence"/>
</dbReference>
<dbReference type="PROSITE" id="PS51898">
    <property type="entry name" value="TYR_RECOMBINASE"/>
    <property type="match status" value="1"/>
</dbReference>
<keyword evidence="1" id="KW-0159">Chromosome partition</keyword>
<dbReference type="GO" id="GO:0007059">
    <property type="term" value="P:chromosome segregation"/>
    <property type="evidence" value="ECO:0007669"/>
    <property type="project" value="UniProtKB-KW"/>
</dbReference>
<proteinExistence type="predicted"/>
<dbReference type="InterPro" id="IPR050090">
    <property type="entry name" value="Tyrosine_recombinase_XerCD"/>
</dbReference>
<protein>
    <submittedName>
        <fullName evidence="8">Integrase</fullName>
    </submittedName>
</protein>
<feature type="domain" description="Core-binding (CB)" evidence="7">
    <location>
        <begin position="113"/>
        <end position="198"/>
    </location>
</feature>
<evidence type="ECO:0000259" key="6">
    <source>
        <dbReference type="PROSITE" id="PS51898"/>
    </source>
</evidence>
<name>A0A101KN67_RHILI</name>
<reference evidence="8 9" key="1">
    <citation type="submission" date="2015-12" db="EMBL/GenBank/DDBJ databases">
        <title>Draft genome sequence of Mesorhizobium sp. UFLA 01-765, a multitolerant efficient symbiont and plant-growth promoting strain isolated from Zn-mining soil using Leucaena leucocephala as a trap plant.</title>
        <authorList>
            <person name="Rangel W.M."/>
            <person name="Thijs S."/>
            <person name="Longatti S.M."/>
            <person name="Moreira F.M."/>
            <person name="Weyens N."/>
            <person name="Vangronsveld J."/>
            <person name="Van Hamme J.D."/>
            <person name="Bottos E.M."/>
            <person name="Rineau F."/>
        </authorList>
    </citation>
    <scope>NUCLEOTIDE SEQUENCE [LARGE SCALE GENOMIC DNA]</scope>
    <source>
        <strain evidence="8 9">UFLA 01-765</strain>
    </source>
</reference>
<dbReference type="Pfam" id="PF00589">
    <property type="entry name" value="Phage_integrase"/>
    <property type="match status" value="1"/>
</dbReference>
<dbReference type="PANTHER" id="PTHR30349">
    <property type="entry name" value="PHAGE INTEGRASE-RELATED"/>
    <property type="match status" value="1"/>
</dbReference>
<dbReference type="InterPro" id="IPR044068">
    <property type="entry name" value="CB"/>
</dbReference>
<accession>A0A101KN67</accession>
<evidence type="ECO:0000313" key="8">
    <source>
        <dbReference type="EMBL" id="KUM23890.1"/>
    </source>
</evidence>
<evidence type="ECO:0000256" key="1">
    <source>
        <dbReference type="ARBA" id="ARBA00022829"/>
    </source>
</evidence>
<organism evidence="8 9">
    <name type="scientific">Rhizobium loti</name>
    <name type="common">Mesorhizobium loti</name>
    <dbReference type="NCBI Taxonomy" id="381"/>
    <lineage>
        <taxon>Bacteria</taxon>
        <taxon>Pseudomonadati</taxon>
        <taxon>Pseudomonadota</taxon>
        <taxon>Alphaproteobacteria</taxon>
        <taxon>Hyphomicrobiales</taxon>
        <taxon>Phyllobacteriaceae</taxon>
        <taxon>Mesorhizobium</taxon>
    </lineage>
</organism>
<evidence type="ECO:0000256" key="2">
    <source>
        <dbReference type="ARBA" id="ARBA00022908"/>
    </source>
</evidence>
<evidence type="ECO:0000313" key="9">
    <source>
        <dbReference type="Proteomes" id="UP000053176"/>
    </source>
</evidence>
<dbReference type="Pfam" id="PF02899">
    <property type="entry name" value="Phage_int_SAM_1"/>
    <property type="match status" value="1"/>
</dbReference>
<feature type="domain" description="Tyr recombinase" evidence="6">
    <location>
        <begin position="221"/>
        <end position="404"/>
    </location>
</feature>
<gene>
    <name evidence="8" type="ORF">AU467_32540</name>
</gene>
<dbReference type="GO" id="GO:0006310">
    <property type="term" value="P:DNA recombination"/>
    <property type="evidence" value="ECO:0007669"/>
    <property type="project" value="UniProtKB-KW"/>
</dbReference>
<dbReference type="InterPro" id="IPR002104">
    <property type="entry name" value="Integrase_catalytic"/>
</dbReference>
<dbReference type="InterPro" id="IPR011010">
    <property type="entry name" value="DNA_brk_join_enz"/>
</dbReference>
<dbReference type="Gene3D" id="1.10.443.10">
    <property type="entry name" value="Intergrase catalytic core"/>
    <property type="match status" value="1"/>
</dbReference>
<evidence type="ECO:0000256" key="5">
    <source>
        <dbReference type="PROSITE-ProRule" id="PRU01248"/>
    </source>
</evidence>
<dbReference type="PANTHER" id="PTHR30349:SF81">
    <property type="entry name" value="TYROSINE RECOMBINASE XERC"/>
    <property type="match status" value="1"/>
</dbReference>
<dbReference type="InterPro" id="IPR004107">
    <property type="entry name" value="Integrase_SAM-like_N"/>
</dbReference>